<reference evidence="1" key="1">
    <citation type="journal article" date="2021" name="Environ. Microbiol.">
        <title>Gene family expansions and transcriptome signatures uncover fungal adaptations to wood decay.</title>
        <authorList>
            <person name="Hage H."/>
            <person name="Miyauchi S."/>
            <person name="Viragh M."/>
            <person name="Drula E."/>
            <person name="Min B."/>
            <person name="Chaduli D."/>
            <person name="Navarro D."/>
            <person name="Favel A."/>
            <person name="Norest M."/>
            <person name="Lesage-Meessen L."/>
            <person name="Balint B."/>
            <person name="Merenyi Z."/>
            <person name="de Eugenio L."/>
            <person name="Morin E."/>
            <person name="Martinez A.T."/>
            <person name="Baldrian P."/>
            <person name="Stursova M."/>
            <person name="Martinez M.J."/>
            <person name="Novotny C."/>
            <person name="Magnuson J.K."/>
            <person name="Spatafora J.W."/>
            <person name="Maurice S."/>
            <person name="Pangilinan J."/>
            <person name="Andreopoulos W."/>
            <person name="LaButti K."/>
            <person name="Hundley H."/>
            <person name="Na H."/>
            <person name="Kuo A."/>
            <person name="Barry K."/>
            <person name="Lipzen A."/>
            <person name="Henrissat B."/>
            <person name="Riley R."/>
            <person name="Ahrendt S."/>
            <person name="Nagy L.G."/>
            <person name="Grigoriev I.V."/>
            <person name="Martin F."/>
            <person name="Rosso M.N."/>
        </authorList>
    </citation>
    <scope>NUCLEOTIDE SEQUENCE</scope>
    <source>
        <strain evidence="1">CBS 384.51</strain>
    </source>
</reference>
<accession>A0ACB8UAQ5</accession>
<sequence length="583" mass="67472">MLGDALLPMPTDLHSTRAIHTFEVEQHSLSKRKGITRLTVEIPTSSSSKTQQKFSTQPSRWRTPEFMLYGVVFAIVIPMMCWIPIQLSSTSHKNHGLYSSRLSQGWLFGRQVDVSDAQYRSFRNNLPILSALVLVFLALKQLYLLVLQQAAPAQRTDRLHLVPFLLTFSLVMLTALHGTSILKMAVILSLNYAIAKSCRGSKLAPLLAWVFNGGVLFANEWGEGYRFGNIHPGLQSWDHWEGIYPRWHIIFNITMLRLVSFNMDYYWACNGTRTAETGQALAYKQRISVAHPLELYSFHNYLAYIVYPPLYIGGPIITFNDFIWQLRRPLQIPLRDTLGYLARFAICTLTMEFILHYMYMVAIKDTKAWYGDTVGELSMIGFWNLIIVWLKLLIPWRFFRLWALLDGIDPPENMVRCMANNYSALGFWRSWHRSYNLWIVRYIYIPLGGTKNSIFTTVLIFSFVALWHDLSFTLLAWGWLVSLFILPEIAARYLLPSSKYESRPWYRHLCAIGAVFNILMMMTANLVGFVVGTDGITYLLSRIFSGWEGISFMCFTCSCLFVGVQVMFEYREEEMRRGIYRRC</sequence>
<name>A0ACB8UAQ5_9APHY</name>
<proteinExistence type="predicted"/>
<dbReference type="Proteomes" id="UP001055072">
    <property type="component" value="Unassembled WGS sequence"/>
</dbReference>
<dbReference type="EMBL" id="MU274906">
    <property type="protein sequence ID" value="KAI0091274.1"/>
    <property type="molecule type" value="Genomic_DNA"/>
</dbReference>
<evidence type="ECO:0000313" key="2">
    <source>
        <dbReference type="Proteomes" id="UP001055072"/>
    </source>
</evidence>
<evidence type="ECO:0000313" key="1">
    <source>
        <dbReference type="EMBL" id="KAI0091274.1"/>
    </source>
</evidence>
<organism evidence="1 2">
    <name type="scientific">Irpex rosettiformis</name>
    <dbReference type="NCBI Taxonomy" id="378272"/>
    <lineage>
        <taxon>Eukaryota</taxon>
        <taxon>Fungi</taxon>
        <taxon>Dikarya</taxon>
        <taxon>Basidiomycota</taxon>
        <taxon>Agaricomycotina</taxon>
        <taxon>Agaricomycetes</taxon>
        <taxon>Polyporales</taxon>
        <taxon>Irpicaceae</taxon>
        <taxon>Irpex</taxon>
    </lineage>
</organism>
<comment type="caution">
    <text evidence="1">The sequence shown here is derived from an EMBL/GenBank/DDBJ whole genome shotgun (WGS) entry which is preliminary data.</text>
</comment>
<gene>
    <name evidence="1" type="ORF">BDY19DRAFT_934901</name>
</gene>
<keyword evidence="2" id="KW-1185">Reference proteome</keyword>
<protein>
    <submittedName>
        <fullName evidence="1">MBOAT, membrane-bound O-acyltransferase family-domain-containing protein</fullName>
    </submittedName>
</protein>